<reference evidence="6 7" key="1">
    <citation type="submission" date="2015-12" db="EMBL/GenBank/DDBJ databases">
        <title>Genome sequence of the marine Rhodobacteraceae strain O3.65, Candidatus Tritonibacter horizontis.</title>
        <authorList>
            <person name="Poehlein A."/>
            <person name="Giebel H.A."/>
            <person name="Voget S."/>
            <person name="Brinkhoff T."/>
        </authorList>
    </citation>
    <scope>NUCLEOTIDE SEQUENCE [LARGE SCALE GENOMIC DNA]</scope>
    <source>
        <strain evidence="6 7">O3.65</strain>
    </source>
</reference>
<dbReference type="EC" id="4.2.1.46" evidence="6"/>
<evidence type="ECO:0000256" key="4">
    <source>
        <dbReference type="ARBA" id="ARBA00023239"/>
    </source>
</evidence>
<comment type="cofactor">
    <cofactor evidence="1">
        <name>NAD(+)</name>
        <dbReference type="ChEBI" id="CHEBI:57540"/>
    </cofactor>
</comment>
<dbReference type="Gene3D" id="3.40.50.720">
    <property type="entry name" value="NAD(P)-binding Rossmann-like Domain"/>
    <property type="match status" value="1"/>
</dbReference>
<dbReference type="GO" id="GO:0048040">
    <property type="term" value="F:UDP-glucuronate decarboxylase activity"/>
    <property type="evidence" value="ECO:0007669"/>
    <property type="project" value="TreeGrafter"/>
</dbReference>
<keyword evidence="2" id="KW-0210">Decarboxylase</keyword>
<dbReference type="GO" id="GO:0070403">
    <property type="term" value="F:NAD+ binding"/>
    <property type="evidence" value="ECO:0007669"/>
    <property type="project" value="InterPro"/>
</dbReference>
<dbReference type="InterPro" id="IPR001509">
    <property type="entry name" value="Epimerase_deHydtase"/>
</dbReference>
<dbReference type="SUPFAM" id="SSF51735">
    <property type="entry name" value="NAD(P)-binding Rossmann-fold domains"/>
    <property type="match status" value="1"/>
</dbReference>
<keyword evidence="4 6" id="KW-0456">Lyase</keyword>
<dbReference type="Proteomes" id="UP000068382">
    <property type="component" value="Unassembled WGS sequence"/>
</dbReference>
<proteinExistence type="predicted"/>
<dbReference type="InterPro" id="IPR044516">
    <property type="entry name" value="UXS-like"/>
</dbReference>
<feature type="domain" description="NAD-dependent epimerase/dehydratase" evidence="5">
    <location>
        <begin position="24"/>
        <end position="271"/>
    </location>
</feature>
<keyword evidence="7" id="KW-1185">Reference proteome</keyword>
<dbReference type="InterPro" id="IPR036291">
    <property type="entry name" value="NAD(P)-bd_dom_sf"/>
</dbReference>
<organism evidence="6 7">
    <name type="scientific">Tritonibacter horizontis</name>
    <dbReference type="NCBI Taxonomy" id="1768241"/>
    <lineage>
        <taxon>Bacteria</taxon>
        <taxon>Pseudomonadati</taxon>
        <taxon>Pseudomonadota</taxon>
        <taxon>Alphaproteobacteria</taxon>
        <taxon>Rhodobacterales</taxon>
        <taxon>Paracoccaceae</taxon>
        <taxon>Tritonibacter</taxon>
    </lineage>
</organism>
<keyword evidence="3" id="KW-0520">NAD</keyword>
<accession>A0A132C1U7</accession>
<dbReference type="GO" id="GO:0042732">
    <property type="term" value="P:D-xylose metabolic process"/>
    <property type="evidence" value="ECO:0007669"/>
    <property type="project" value="InterPro"/>
</dbReference>
<evidence type="ECO:0000313" key="6">
    <source>
        <dbReference type="EMBL" id="KUP94539.1"/>
    </source>
</evidence>
<evidence type="ECO:0000313" key="7">
    <source>
        <dbReference type="Proteomes" id="UP000068382"/>
    </source>
</evidence>
<dbReference type="AlphaFoldDB" id="A0A132C1U7"/>
<protein>
    <submittedName>
        <fullName evidence="6">dTDP-glucose 4,6-dehydratase</fullName>
        <ecNumber evidence="6">4.2.1.46</ecNumber>
    </submittedName>
</protein>
<dbReference type="EMBL" id="LPUY01000012">
    <property type="protein sequence ID" value="KUP94539.1"/>
    <property type="molecule type" value="Genomic_DNA"/>
</dbReference>
<sequence>MSDEIQCIVQRLGVNAHRFSGKTVLLAGGAGFLGKHFLKVFQRLNDEVLRKPCQVISVDNYITGTKNVDESIARDPNISQVWADVTHPLPVREDIDFIIHGAGIASPVYYMRYPLETIESAVHGTRNLLDLAARNAGLEGFLFFSSSEIYGDPDPRAVPIKEDYHGNVSTVGPRACYDESKRLGETLCSIFNEHHGVPTKIVRPFNVFGPGMGHNDRRVIPMFTYQALNGRTIPVHGTGLQTRTFCYISDAIYGFLMTLLEGQPGEAYNIGNPDNEISMNELAAMYPRLVPGAAFQTIDYPDTYPAGEPNRRCPDITKARDAFGYRSEVDVEDGLARFIDWARNERSYIDLPAETADTGSAAKMAG</sequence>
<comment type="caution">
    <text evidence="6">The sequence shown here is derived from an EMBL/GenBank/DDBJ whole genome shotgun (WGS) entry which is preliminary data.</text>
</comment>
<dbReference type="RefSeq" id="WP_207498616.1">
    <property type="nucleotide sequence ID" value="NZ_LPUY01000012.1"/>
</dbReference>
<dbReference type="PANTHER" id="PTHR43078:SF6">
    <property type="entry name" value="UDP-GLUCURONIC ACID DECARBOXYLASE 1"/>
    <property type="match status" value="1"/>
</dbReference>
<dbReference type="PATRIC" id="fig|1768241.3.peg.472"/>
<dbReference type="Pfam" id="PF01370">
    <property type="entry name" value="Epimerase"/>
    <property type="match status" value="1"/>
</dbReference>
<evidence type="ECO:0000256" key="3">
    <source>
        <dbReference type="ARBA" id="ARBA00023027"/>
    </source>
</evidence>
<evidence type="ECO:0000259" key="5">
    <source>
        <dbReference type="Pfam" id="PF01370"/>
    </source>
</evidence>
<dbReference type="PANTHER" id="PTHR43078">
    <property type="entry name" value="UDP-GLUCURONIC ACID DECARBOXYLASE-RELATED"/>
    <property type="match status" value="1"/>
</dbReference>
<evidence type="ECO:0000256" key="2">
    <source>
        <dbReference type="ARBA" id="ARBA00022793"/>
    </source>
</evidence>
<name>A0A132C1U7_9RHOB</name>
<dbReference type="GO" id="GO:0005737">
    <property type="term" value="C:cytoplasm"/>
    <property type="evidence" value="ECO:0007669"/>
    <property type="project" value="TreeGrafter"/>
</dbReference>
<evidence type="ECO:0000256" key="1">
    <source>
        <dbReference type="ARBA" id="ARBA00001911"/>
    </source>
</evidence>
<dbReference type="GO" id="GO:0008460">
    <property type="term" value="F:dTDP-glucose 4,6-dehydratase activity"/>
    <property type="evidence" value="ECO:0007669"/>
    <property type="project" value="UniProtKB-EC"/>
</dbReference>
<gene>
    <name evidence="6" type="primary">strE</name>
    <name evidence="6" type="ORF">TRIHO_04650</name>
</gene>